<dbReference type="Gene3D" id="3.40.50.720">
    <property type="entry name" value="NAD(P)-binding Rossmann-like Domain"/>
    <property type="match status" value="1"/>
</dbReference>
<evidence type="ECO:0000256" key="8">
    <source>
        <dbReference type="ARBA" id="ARBA00023065"/>
    </source>
</evidence>
<sequence>MSLRSWTQPGAQCRSQLCVIASHISIASTTRLPSAHTRVSQRSLHSKAVNSINVGSCNILNSRCPWRRKDGFIPAPRGRVVVESTESSMLLPLGLDFLTFLSATVLVIPLFKSLKLSPVLGFLFSGVVLKQLGLFQDLQDTERLGELGVLFLLFEMGLELSLDRLKSLAKFAFGLGTLQMALCTGLFTAFALPVGHGLGTVFLEQVAHAPHRLVSIRTVDEAVVIGAALSMSSSAFVLQLLRERGELATRFGSATLGVLLFQDIAVVPFLVLLPLVTSKGGAELMEGAASPVSLLTMLGPTALQTVAGLGALLLADRLIMKRIFEMVAQSRNSETFIALCLLTVAGTSLITQRLGLSDTMGAFLAGVLLSETSYRTQVEADIRPFKGLLLGLFFVTTGSSINLAFLQTHWQEVFWILAGLVVIKTGVVAAAGQLVGLSRSESIRTGFVLSQGGEFAFVLLSLANQLRILPTNLNQLLIIVVVVSMALTPFLAETGKVVANKLDELYPPTPLLLGQPGAGSLALAAGDNDDGGHHVGITDPVVICGFSPAGQMIVNMLESPFASSDGSSVMPYVAFDLDPDRVAAGRKAGFKVLFGDATRSAVLRAAGVEEPRAVAVCYADREAALQAVYTMRTDFPSVPIYACASDLRHAAELEEAGANHVVIRSVEAGLALGSLLLDGLGASEIDLNFLKRGIEETIEARTQALANWMSNAGEQVTAFSSLDMIVLTAEVEDIARSAAVAAAAAAAERDAQVAAALSAEAAQPGTPLAKPAGAAATAAEPQLLGPSADLAHASMDLEIEREIEGLSTGVPHSGQPSSAAAVAPPPPPFMDPESGVVDDAGRGMESRLHGNPVARRGPLPEGNGAETAVAAATAVVADLAVPMSSRDV</sequence>
<feature type="transmembrane region" description="Helical" evidence="11">
    <location>
        <begin position="172"/>
        <end position="192"/>
    </location>
</feature>
<evidence type="ECO:0000256" key="3">
    <source>
        <dbReference type="ARBA" id="ARBA00022449"/>
    </source>
</evidence>
<dbReference type="FunFam" id="3.40.50.720:FF:000036">
    <property type="entry name" value="Glutathione-regulated potassium-efflux system protein KefB"/>
    <property type="match status" value="1"/>
</dbReference>
<dbReference type="EMBL" id="BNCQ01000014">
    <property type="protein sequence ID" value="GIM03572.1"/>
    <property type="molecule type" value="Genomic_DNA"/>
</dbReference>
<feature type="transmembrane region" description="Helical" evidence="11">
    <location>
        <begin position="336"/>
        <end position="354"/>
    </location>
</feature>
<dbReference type="Pfam" id="PF02254">
    <property type="entry name" value="TrkA_N"/>
    <property type="match status" value="1"/>
</dbReference>
<comment type="caution">
    <text evidence="13">The sequence shown here is derived from an EMBL/GenBank/DDBJ whole genome shotgun (WGS) entry which is preliminary data.</text>
</comment>
<dbReference type="GO" id="GO:1902600">
    <property type="term" value="P:proton transmembrane transport"/>
    <property type="evidence" value="ECO:0007669"/>
    <property type="project" value="InterPro"/>
</dbReference>
<dbReference type="GO" id="GO:0015297">
    <property type="term" value="F:antiporter activity"/>
    <property type="evidence" value="ECO:0007669"/>
    <property type="project" value="UniProtKB-KW"/>
</dbReference>
<keyword evidence="7 11" id="KW-1133">Transmembrane helix</keyword>
<dbReference type="GO" id="GO:0006813">
    <property type="term" value="P:potassium ion transport"/>
    <property type="evidence" value="ECO:0007669"/>
    <property type="project" value="UniProtKB-KW"/>
</dbReference>
<dbReference type="Pfam" id="PF00999">
    <property type="entry name" value="Na_H_Exchanger"/>
    <property type="match status" value="1"/>
</dbReference>
<dbReference type="FunFam" id="1.20.1530.20:FF:000011">
    <property type="entry name" value="K(+) efflux antiporter 3, chloroplastic"/>
    <property type="match status" value="1"/>
</dbReference>
<keyword evidence="2" id="KW-0813">Transport</keyword>
<protein>
    <recommendedName>
        <fullName evidence="12">RCK N-terminal domain-containing protein</fullName>
    </recommendedName>
</protein>
<keyword evidence="6" id="KW-0630">Potassium</keyword>
<dbReference type="GO" id="GO:0012505">
    <property type="term" value="C:endomembrane system"/>
    <property type="evidence" value="ECO:0007669"/>
    <property type="project" value="UniProtKB-SubCell"/>
</dbReference>
<evidence type="ECO:0000313" key="13">
    <source>
        <dbReference type="EMBL" id="GIL82752.1"/>
    </source>
</evidence>
<evidence type="ECO:0000256" key="9">
    <source>
        <dbReference type="ARBA" id="ARBA00023136"/>
    </source>
</evidence>
<feature type="region of interest" description="Disordered" evidence="10">
    <location>
        <begin position="807"/>
        <end position="864"/>
    </location>
</feature>
<comment type="subcellular location">
    <subcellularLocation>
        <location evidence="1">Endomembrane system</location>
        <topology evidence="1">Multi-pass membrane protein</topology>
    </subcellularLocation>
</comment>
<feature type="transmembrane region" description="Helical" evidence="11">
    <location>
        <begin position="388"/>
        <end position="407"/>
    </location>
</feature>
<feature type="transmembrane region" description="Helical" evidence="11">
    <location>
        <begin position="413"/>
        <end position="435"/>
    </location>
</feature>
<proteinExistence type="predicted"/>
<evidence type="ECO:0000313" key="15">
    <source>
        <dbReference type="Proteomes" id="UP000747110"/>
    </source>
</evidence>
<dbReference type="PANTHER" id="PTHR46157">
    <property type="entry name" value="K(+) EFFLUX ANTIPORTER 3, CHLOROPLASTIC"/>
    <property type="match status" value="1"/>
</dbReference>
<evidence type="ECO:0000256" key="7">
    <source>
        <dbReference type="ARBA" id="ARBA00022989"/>
    </source>
</evidence>
<dbReference type="OrthoDB" id="4834at2759"/>
<dbReference type="SUPFAM" id="SSF51735">
    <property type="entry name" value="NAD(P)-binding Rossmann-fold domains"/>
    <property type="match status" value="1"/>
</dbReference>
<dbReference type="PANTHER" id="PTHR46157:SF4">
    <property type="entry name" value="K(+) EFFLUX ANTIPORTER 3, CHLOROPLASTIC"/>
    <property type="match status" value="1"/>
</dbReference>
<dbReference type="Proteomes" id="UP000747110">
    <property type="component" value="Unassembled WGS sequence"/>
</dbReference>
<feature type="transmembrane region" description="Helical" evidence="11">
    <location>
        <begin position="253"/>
        <end position="273"/>
    </location>
</feature>
<evidence type="ECO:0000256" key="4">
    <source>
        <dbReference type="ARBA" id="ARBA00022538"/>
    </source>
</evidence>
<dbReference type="Gene3D" id="1.20.1530.20">
    <property type="match status" value="1"/>
</dbReference>
<evidence type="ECO:0000256" key="11">
    <source>
        <dbReference type="SAM" id="Phobius"/>
    </source>
</evidence>
<reference evidence="13" key="1">
    <citation type="journal article" date="2021" name="Proc. Natl. Acad. Sci. U.S.A.">
        <title>Three genomes in the algal genus Volvox reveal the fate of a haploid sex-determining region after a transition to homothallism.</title>
        <authorList>
            <person name="Yamamoto K."/>
            <person name="Hamaji T."/>
            <person name="Kawai-Toyooka H."/>
            <person name="Matsuzaki R."/>
            <person name="Takahashi F."/>
            <person name="Nishimura Y."/>
            <person name="Kawachi M."/>
            <person name="Noguchi H."/>
            <person name="Minakuchi Y."/>
            <person name="Umen J.G."/>
            <person name="Toyoda A."/>
            <person name="Nozaki H."/>
        </authorList>
    </citation>
    <scope>NUCLEOTIDE SEQUENCE</scope>
    <source>
        <strain evidence="14">NIES-3785</strain>
        <strain evidence="13">NIES-3786</strain>
    </source>
</reference>
<keyword evidence="5 11" id="KW-0812">Transmembrane</keyword>
<organism evidence="13 15">
    <name type="scientific">Volvox reticuliferus</name>
    <dbReference type="NCBI Taxonomy" id="1737510"/>
    <lineage>
        <taxon>Eukaryota</taxon>
        <taxon>Viridiplantae</taxon>
        <taxon>Chlorophyta</taxon>
        <taxon>core chlorophytes</taxon>
        <taxon>Chlorophyceae</taxon>
        <taxon>CS clade</taxon>
        <taxon>Chlamydomonadales</taxon>
        <taxon>Volvocaceae</taxon>
        <taxon>Volvox</taxon>
    </lineage>
</organism>
<dbReference type="AlphaFoldDB" id="A0A8J4FSP0"/>
<evidence type="ECO:0000256" key="6">
    <source>
        <dbReference type="ARBA" id="ARBA00022958"/>
    </source>
</evidence>
<dbReference type="InterPro" id="IPR006153">
    <property type="entry name" value="Cation/H_exchanger_TM"/>
</dbReference>
<dbReference type="Proteomes" id="UP000722791">
    <property type="component" value="Unassembled WGS sequence"/>
</dbReference>
<evidence type="ECO:0000256" key="1">
    <source>
        <dbReference type="ARBA" id="ARBA00004127"/>
    </source>
</evidence>
<feature type="transmembrane region" description="Helical" evidence="11">
    <location>
        <begin position="222"/>
        <end position="241"/>
    </location>
</feature>
<name>A0A8J4FSP0_9CHLO</name>
<dbReference type="InterPro" id="IPR038770">
    <property type="entry name" value="Na+/solute_symporter_sf"/>
</dbReference>
<keyword evidence="8" id="KW-0406">Ion transport</keyword>
<dbReference type="InterPro" id="IPR003148">
    <property type="entry name" value="RCK_N"/>
</dbReference>
<gene>
    <name evidence="13" type="ORF">Vretifemale_11688</name>
    <name evidence="14" type="ORF">Vretimale_8314</name>
</gene>
<evidence type="ECO:0000256" key="10">
    <source>
        <dbReference type="SAM" id="MobiDB-lite"/>
    </source>
</evidence>
<dbReference type="GO" id="GO:0009507">
    <property type="term" value="C:chloroplast"/>
    <property type="evidence" value="ECO:0007669"/>
    <property type="project" value="TreeGrafter"/>
</dbReference>
<keyword evidence="9 11" id="KW-0472">Membrane</keyword>
<keyword evidence="15" id="KW-1185">Reference proteome</keyword>
<evidence type="ECO:0000256" key="5">
    <source>
        <dbReference type="ARBA" id="ARBA00022692"/>
    </source>
</evidence>
<accession>A0A8J4FSP0</accession>
<evidence type="ECO:0000313" key="14">
    <source>
        <dbReference type="EMBL" id="GIM03572.1"/>
    </source>
</evidence>
<keyword evidence="4" id="KW-0633">Potassium transport</keyword>
<feature type="compositionally biased region" description="Basic and acidic residues" evidence="10">
    <location>
        <begin position="839"/>
        <end position="848"/>
    </location>
</feature>
<feature type="transmembrane region" description="Helical" evidence="11">
    <location>
        <begin position="293"/>
        <end position="315"/>
    </location>
</feature>
<keyword evidence="3" id="KW-0050">Antiport</keyword>
<evidence type="ECO:0000256" key="2">
    <source>
        <dbReference type="ARBA" id="ARBA00022448"/>
    </source>
</evidence>
<dbReference type="GO" id="GO:0016020">
    <property type="term" value="C:membrane"/>
    <property type="evidence" value="ECO:0007669"/>
    <property type="project" value="InterPro"/>
</dbReference>
<evidence type="ECO:0000259" key="12">
    <source>
        <dbReference type="PROSITE" id="PS51201"/>
    </source>
</evidence>
<dbReference type="PROSITE" id="PS51201">
    <property type="entry name" value="RCK_N"/>
    <property type="match status" value="1"/>
</dbReference>
<dbReference type="InterPro" id="IPR036291">
    <property type="entry name" value="NAD(P)-bd_dom_sf"/>
</dbReference>
<dbReference type="EMBL" id="BNCP01000025">
    <property type="protein sequence ID" value="GIL82752.1"/>
    <property type="molecule type" value="Genomic_DNA"/>
</dbReference>
<feature type="domain" description="RCK N-terminal" evidence="12">
    <location>
        <begin position="538"/>
        <end position="663"/>
    </location>
</feature>